<keyword evidence="11" id="KW-0865">Zymogen</keyword>
<evidence type="ECO:0000256" key="7">
    <source>
        <dbReference type="ARBA" id="ARBA00022729"/>
    </source>
</evidence>
<evidence type="ECO:0000256" key="3">
    <source>
        <dbReference type="ARBA" id="ARBA00012431"/>
    </source>
</evidence>
<evidence type="ECO:0000256" key="6">
    <source>
        <dbReference type="ARBA" id="ARBA00022723"/>
    </source>
</evidence>
<dbReference type="GO" id="GO:0006508">
    <property type="term" value="P:proteolysis"/>
    <property type="evidence" value="ECO:0007669"/>
    <property type="project" value="UniProtKB-KW"/>
</dbReference>
<evidence type="ECO:0000256" key="4">
    <source>
        <dbReference type="ARBA" id="ARBA00022670"/>
    </source>
</evidence>
<sequence>MKLLLLLLALLTCVSGQRWPWDAGPTLQDVIARYCQECILPDNPHELFCGIKWMGGLKASGHVDDTNLTHYLDNVTPDRNDNFQSFQRFGLSHSNGIVNLTEAFPPSAPLQNVTGAFHWTAPFLNVTAHATSGDGNSNQNLSVSLKPLGGSKIRATVSNIGPSDRLLYKPNTVLDKYPVDKVSVFRPTRHWEIVNISEPLDFLGSSGLIAPEFRNESRYWAHLAKGEHISADFDAAVTYNLSSGGDFVALASGYFFTKGTADPDDVAQWNFTNSFVPLQGVDGKKAAQALKETLEDSRVDGTSDIRSQTDVLNRRANVLFAGAPDVDIRMAMSAISWVRRISIDAAMDALDTPDDSLGSRFFAYFNTARKENRCHVANKLIMVAKESIITDLVAFATVVVADDENICQDWTVSIFYVETGKVILCSMFFNFPALGDNCYAMDMAAQLLHDFLRIDLVAPPATHDYEGHLWHPECKNLGWAQASDNAQTYVWYAKSNYHVCAFPY</sequence>
<keyword evidence="10" id="KW-0482">Metalloprotease</keyword>
<comment type="caution">
    <text evidence="14">The sequence shown here is derived from an EMBL/GenBank/DDBJ whole genome shotgun (WGS) entry which is preliminary data.</text>
</comment>
<keyword evidence="15" id="KW-1185">Reference proteome</keyword>
<dbReference type="PANTHER" id="PTHR37016">
    <property type="match status" value="1"/>
</dbReference>
<protein>
    <recommendedName>
        <fullName evidence="3">deuterolysin</fullName>
        <ecNumber evidence="3">3.4.24.39</ecNumber>
    </recommendedName>
</protein>
<evidence type="ECO:0000256" key="8">
    <source>
        <dbReference type="ARBA" id="ARBA00022801"/>
    </source>
</evidence>
<dbReference type="AlphaFoldDB" id="A0A8H4J756"/>
<feature type="signal peptide" evidence="13">
    <location>
        <begin position="1"/>
        <end position="16"/>
    </location>
</feature>
<organism evidence="14 15">
    <name type="scientific">Botryosphaeria dothidea</name>
    <dbReference type="NCBI Taxonomy" id="55169"/>
    <lineage>
        <taxon>Eukaryota</taxon>
        <taxon>Fungi</taxon>
        <taxon>Dikarya</taxon>
        <taxon>Ascomycota</taxon>
        <taxon>Pezizomycotina</taxon>
        <taxon>Dothideomycetes</taxon>
        <taxon>Dothideomycetes incertae sedis</taxon>
        <taxon>Botryosphaeriales</taxon>
        <taxon>Botryosphaeriaceae</taxon>
        <taxon>Botryosphaeria</taxon>
    </lineage>
</organism>
<evidence type="ECO:0000256" key="10">
    <source>
        <dbReference type="ARBA" id="ARBA00023049"/>
    </source>
</evidence>
<gene>
    <name evidence="14" type="ORF">GTA08_BOTSDO01453</name>
</gene>
<comment type="catalytic activity">
    <reaction evidence="1">
        <text>Preferential cleavage of bonds with hydrophobic residues in P1'. Also 3-Asn-|-Gln-4 and 8-Gly-|-Ser-9 bonds in insulin B chain.</text>
        <dbReference type="EC" id="3.4.24.39"/>
    </reaction>
</comment>
<dbReference type="InterPro" id="IPR024079">
    <property type="entry name" value="MetalloPept_cat_dom_sf"/>
</dbReference>
<comment type="similarity">
    <text evidence="2">Belongs to the peptidase M35 family.</text>
</comment>
<dbReference type="SUPFAM" id="SSF55486">
    <property type="entry name" value="Metalloproteases ('zincins'), catalytic domain"/>
    <property type="match status" value="1"/>
</dbReference>
<evidence type="ECO:0000256" key="1">
    <source>
        <dbReference type="ARBA" id="ARBA00001187"/>
    </source>
</evidence>
<name>A0A8H4J756_9PEZI</name>
<dbReference type="InterPro" id="IPR050414">
    <property type="entry name" value="Fungal_M35_metalloproteases"/>
</dbReference>
<dbReference type="PANTHER" id="PTHR37016:SF3">
    <property type="entry name" value="NEUTRAL PROTEASE 2-RELATED"/>
    <property type="match status" value="1"/>
</dbReference>
<dbReference type="Pfam" id="PF02102">
    <property type="entry name" value="Peptidase_M35"/>
    <property type="match status" value="1"/>
</dbReference>
<dbReference type="GO" id="GO:0004222">
    <property type="term" value="F:metalloendopeptidase activity"/>
    <property type="evidence" value="ECO:0007669"/>
    <property type="project" value="InterPro"/>
</dbReference>
<evidence type="ECO:0000256" key="13">
    <source>
        <dbReference type="SAM" id="SignalP"/>
    </source>
</evidence>
<evidence type="ECO:0000256" key="9">
    <source>
        <dbReference type="ARBA" id="ARBA00022833"/>
    </source>
</evidence>
<dbReference type="EC" id="3.4.24.39" evidence="3"/>
<dbReference type="Proteomes" id="UP000572817">
    <property type="component" value="Unassembled WGS sequence"/>
</dbReference>
<comment type="cofactor">
    <cofactor evidence="12">
        <name>Zn(2+)</name>
        <dbReference type="ChEBI" id="CHEBI:29105"/>
    </cofactor>
    <text evidence="12">Binds 1 zinc ion per subunit.</text>
</comment>
<dbReference type="GO" id="GO:0046872">
    <property type="term" value="F:metal ion binding"/>
    <property type="evidence" value="ECO:0007669"/>
    <property type="project" value="UniProtKB-KW"/>
</dbReference>
<dbReference type="OrthoDB" id="412874at2759"/>
<evidence type="ECO:0000256" key="11">
    <source>
        <dbReference type="ARBA" id="ARBA00023145"/>
    </source>
</evidence>
<keyword evidence="4" id="KW-0645">Protease</keyword>
<accession>A0A8H4J756</accession>
<evidence type="ECO:0000256" key="2">
    <source>
        <dbReference type="ARBA" id="ARBA00010279"/>
    </source>
</evidence>
<evidence type="ECO:0000256" key="5">
    <source>
        <dbReference type="ARBA" id="ARBA00022685"/>
    </source>
</evidence>
<feature type="chain" id="PRO_5034271623" description="deuterolysin" evidence="13">
    <location>
        <begin position="17"/>
        <end position="504"/>
    </location>
</feature>
<keyword evidence="8" id="KW-0378">Hydrolase</keyword>
<keyword evidence="6 12" id="KW-0479">Metal-binding</keyword>
<proteinExistence type="inferred from homology"/>
<feature type="binding site" evidence="12">
    <location>
        <position position="464"/>
    </location>
    <ligand>
        <name>Zn(2+)</name>
        <dbReference type="ChEBI" id="CHEBI:29105"/>
        <note>catalytic</note>
    </ligand>
</feature>
<dbReference type="InterPro" id="IPR001384">
    <property type="entry name" value="Peptidase_M35"/>
</dbReference>
<evidence type="ECO:0000256" key="12">
    <source>
        <dbReference type="PIRSR" id="PIRSR601384-2"/>
    </source>
</evidence>
<dbReference type="EMBL" id="WWBZ02000001">
    <property type="protein sequence ID" value="KAF4314570.1"/>
    <property type="molecule type" value="Genomic_DNA"/>
</dbReference>
<keyword evidence="9 12" id="KW-0862">Zinc</keyword>
<dbReference type="Gene3D" id="2.60.40.2970">
    <property type="match status" value="1"/>
</dbReference>
<reference evidence="14" key="1">
    <citation type="submission" date="2020-04" db="EMBL/GenBank/DDBJ databases">
        <title>Genome Assembly and Annotation of Botryosphaeria dothidea sdau 11-99, a Latent Pathogen of Apple Fruit Ring Rot in China.</title>
        <authorList>
            <person name="Yu C."/>
            <person name="Diao Y."/>
            <person name="Lu Q."/>
            <person name="Zhao J."/>
            <person name="Cui S."/>
            <person name="Peng C."/>
            <person name="He B."/>
            <person name="Liu H."/>
        </authorList>
    </citation>
    <scope>NUCLEOTIDE SEQUENCE [LARGE SCALE GENOMIC DNA]</scope>
    <source>
        <strain evidence="14">Sdau11-99</strain>
    </source>
</reference>
<feature type="binding site" evidence="12">
    <location>
        <position position="449"/>
    </location>
    <ligand>
        <name>Zn(2+)</name>
        <dbReference type="ChEBI" id="CHEBI:29105"/>
        <note>catalytic</note>
    </ligand>
</feature>
<keyword evidence="5" id="KW-0165">Cleavage on pair of basic residues</keyword>
<keyword evidence="7 13" id="KW-0732">Signal</keyword>
<evidence type="ECO:0000313" key="15">
    <source>
        <dbReference type="Proteomes" id="UP000572817"/>
    </source>
</evidence>
<dbReference type="Gene3D" id="3.40.390.10">
    <property type="entry name" value="Collagenase (Catalytic Domain)"/>
    <property type="match status" value="1"/>
</dbReference>
<evidence type="ECO:0000313" key="14">
    <source>
        <dbReference type="EMBL" id="KAF4314570.1"/>
    </source>
</evidence>